<dbReference type="KEGG" id="rge:RGE_14030"/>
<reference evidence="8 9" key="1">
    <citation type="journal article" date="2012" name="J. Bacteriol.">
        <title>Complete genome sequence of phototrophic betaproteobacterium Rubrivivax gelatinosus IL144.</title>
        <authorList>
            <person name="Nagashima S."/>
            <person name="Kamimura A."/>
            <person name="Shimizu T."/>
            <person name="Nakamura-isaki S."/>
            <person name="Aono E."/>
            <person name="Sakamoto K."/>
            <person name="Ichikawa N."/>
            <person name="Nakazawa H."/>
            <person name="Sekine M."/>
            <person name="Yamazaki S."/>
            <person name="Fujita N."/>
            <person name="Shimada K."/>
            <person name="Hanada S."/>
            <person name="Nagashima K.V.P."/>
        </authorList>
    </citation>
    <scope>NUCLEOTIDE SEQUENCE [LARGE SCALE GENOMIC DNA]</scope>
    <source>
        <strain evidence="9">NBRC 100245 / IL144</strain>
    </source>
</reference>
<keyword evidence="5" id="KW-0998">Cell outer membrane</keyword>
<name>I0HP07_RUBGI</name>
<evidence type="ECO:0000256" key="3">
    <source>
        <dbReference type="ARBA" id="ARBA00022729"/>
    </source>
</evidence>
<dbReference type="EMBL" id="AP012320">
    <property type="protein sequence ID" value="BAL94744.1"/>
    <property type="molecule type" value="Genomic_DNA"/>
</dbReference>
<evidence type="ECO:0000313" key="9">
    <source>
        <dbReference type="Proteomes" id="UP000007883"/>
    </source>
</evidence>
<evidence type="ECO:0000313" key="8">
    <source>
        <dbReference type="EMBL" id="BAL94744.1"/>
    </source>
</evidence>
<dbReference type="PATRIC" id="fig|983917.3.peg.1370"/>
<feature type="compositionally biased region" description="Low complexity" evidence="6">
    <location>
        <begin position="19"/>
        <end position="28"/>
    </location>
</feature>
<comment type="similarity">
    <text evidence="2">Belongs to the MipA/OmpV family.</text>
</comment>
<feature type="chain" id="PRO_5003629087" description="Outer membrane scaffolding protein for murein synthesis (MipA/OmpV family)" evidence="7">
    <location>
        <begin position="22"/>
        <end position="285"/>
    </location>
</feature>
<dbReference type="AlphaFoldDB" id="I0HP07"/>
<dbReference type="STRING" id="983917.RGE_14030"/>
<dbReference type="eggNOG" id="COG3713">
    <property type="taxonomic scope" value="Bacteria"/>
</dbReference>
<dbReference type="SUPFAM" id="SSF56935">
    <property type="entry name" value="Porins"/>
    <property type="match status" value="1"/>
</dbReference>
<dbReference type="HOGENOM" id="CLU_062990_1_0_4"/>
<dbReference type="GO" id="GO:0009279">
    <property type="term" value="C:cell outer membrane"/>
    <property type="evidence" value="ECO:0007669"/>
    <property type="project" value="UniProtKB-SubCell"/>
</dbReference>
<keyword evidence="4" id="KW-0472">Membrane</keyword>
<sequence>MPCHRPTALALTALAAASAMAEEASAPADPAPAPAAAAPPEPPEPSRRWDAAVGLIASWGTSPHGDGKPDLRLQPGYVLRWGRVSLSNAGAFATRRSDNVQRGLGLDLQRGERLRTTLSLRYDGGRDDDEPALRGLGKVRNTVRARLGASWRLDDGWRLSGGISPDLLGRGGGVFADVGVGRERRLAPATVWNWGLRLSAADSRYLRSYYGVDTEQSQASGYPVYRPGAGWRDLQGSLGLRHDLDKHRILTAGVSLARLLGPAADGPAVTRRSTWSLAAGAGWRF</sequence>
<dbReference type="Pfam" id="PF06629">
    <property type="entry name" value="MipA"/>
    <property type="match status" value="1"/>
</dbReference>
<evidence type="ECO:0000256" key="5">
    <source>
        <dbReference type="ARBA" id="ARBA00023237"/>
    </source>
</evidence>
<dbReference type="Proteomes" id="UP000007883">
    <property type="component" value="Chromosome"/>
</dbReference>
<dbReference type="PANTHER" id="PTHR38776">
    <property type="entry name" value="MLTA-INTERACTING PROTEIN-RELATED"/>
    <property type="match status" value="1"/>
</dbReference>
<feature type="region of interest" description="Disordered" evidence="6">
    <location>
        <begin position="19"/>
        <end position="48"/>
    </location>
</feature>
<evidence type="ECO:0008006" key="10">
    <source>
        <dbReference type="Google" id="ProtNLM"/>
    </source>
</evidence>
<gene>
    <name evidence="8" type="ordered locus">RGE_14030</name>
</gene>
<keyword evidence="9" id="KW-1185">Reference proteome</keyword>
<comment type="subcellular location">
    <subcellularLocation>
        <location evidence="1">Cell outer membrane</location>
    </subcellularLocation>
</comment>
<evidence type="ECO:0000256" key="1">
    <source>
        <dbReference type="ARBA" id="ARBA00004442"/>
    </source>
</evidence>
<evidence type="ECO:0000256" key="6">
    <source>
        <dbReference type="SAM" id="MobiDB-lite"/>
    </source>
</evidence>
<organism evidence="8 9">
    <name type="scientific">Rubrivivax gelatinosus (strain NBRC 100245 / IL144)</name>
    <dbReference type="NCBI Taxonomy" id="983917"/>
    <lineage>
        <taxon>Bacteria</taxon>
        <taxon>Pseudomonadati</taxon>
        <taxon>Pseudomonadota</taxon>
        <taxon>Betaproteobacteria</taxon>
        <taxon>Burkholderiales</taxon>
        <taxon>Sphaerotilaceae</taxon>
        <taxon>Rubrivivax</taxon>
    </lineage>
</organism>
<evidence type="ECO:0000256" key="4">
    <source>
        <dbReference type="ARBA" id="ARBA00023136"/>
    </source>
</evidence>
<dbReference type="InterPro" id="IPR010583">
    <property type="entry name" value="MipA"/>
</dbReference>
<proteinExistence type="inferred from homology"/>
<accession>I0HP07</accession>
<dbReference type="PANTHER" id="PTHR38776:SF1">
    <property type="entry name" value="MLTA-INTERACTING PROTEIN-RELATED"/>
    <property type="match status" value="1"/>
</dbReference>
<protein>
    <recommendedName>
        <fullName evidence="10">Outer membrane scaffolding protein for murein synthesis (MipA/OmpV family)</fullName>
    </recommendedName>
</protein>
<feature type="compositionally biased region" description="Pro residues" evidence="6">
    <location>
        <begin position="29"/>
        <end position="43"/>
    </location>
</feature>
<feature type="signal peptide" evidence="7">
    <location>
        <begin position="1"/>
        <end position="21"/>
    </location>
</feature>
<evidence type="ECO:0000256" key="7">
    <source>
        <dbReference type="SAM" id="SignalP"/>
    </source>
</evidence>
<keyword evidence="3 7" id="KW-0732">Signal</keyword>
<evidence type="ECO:0000256" key="2">
    <source>
        <dbReference type="ARBA" id="ARBA00005722"/>
    </source>
</evidence>